<dbReference type="GO" id="GO:0008775">
    <property type="term" value="F:acetate CoA-transferase activity"/>
    <property type="evidence" value="ECO:0007669"/>
    <property type="project" value="InterPro"/>
</dbReference>
<sequence>MLRNLGLIFGKIQRVKPFHLYGQRYLGTLREPSQPLKRCPKWVCVEDAVKIINSEHLVFIQGGAGTPMELVRAMTEHGICNNLRGVRLLHLNLEGDTPFANPEFETQVNEHIPRSFGDTLVHSSHFDWAVRHDCPLPCVGCLLPNDLEQEIGKIIAQRLIEDGATLQLGIGCIPDSIFCALVNHKDLGIHSEIISDGIVDLVQHGNITNKCKLKHRGRIVNSFAIGTKKLYDFLHNNPVIGMANWLTLIALRKEIKFSCHFIIRIIVMLEMLAANYVNNCQVISMQPKMTAINSCIEMDLTGQICSDSLGCKMYSGFGGQLDFTRGAANSQDGRGKAIIAFPSVTSRGESKIQPVLKLGAGVVITRAHAHYIVTEHGVANLFGKTLRQRANALIQIAHPDHRECLEKAAFERLKSNPTKYL</sequence>
<dbReference type="GeneID" id="105430085"/>
<dbReference type="RefSeq" id="XP_011641732.1">
    <property type="nucleotide sequence ID" value="XM_011643430.1"/>
</dbReference>
<dbReference type="GO" id="GO:0006083">
    <property type="term" value="P:acetate metabolic process"/>
    <property type="evidence" value="ECO:0007669"/>
    <property type="project" value="InterPro"/>
</dbReference>
<evidence type="ECO:0000259" key="1">
    <source>
        <dbReference type="Pfam" id="PF13336"/>
    </source>
</evidence>
<dbReference type="AlphaFoldDB" id="A0A6I9WQ85"/>
<dbReference type="PANTHER" id="PTHR21432:SF20">
    <property type="entry name" value="ACETYL-COA HYDROLASE"/>
    <property type="match status" value="1"/>
</dbReference>
<proteinExistence type="predicted"/>
<reference evidence="3" key="1">
    <citation type="submission" date="2025-08" db="UniProtKB">
        <authorList>
            <consortium name="RefSeq"/>
        </authorList>
    </citation>
    <scope>IDENTIFICATION</scope>
</reference>
<gene>
    <name evidence="3" type="primary">LOC105430085</name>
</gene>
<protein>
    <submittedName>
        <fullName evidence="3">Uncharacterized protein LOC105430085 isoform X3</fullName>
    </submittedName>
</protein>
<organism evidence="2 3">
    <name type="scientific">Pogonomyrmex barbatus</name>
    <name type="common">red harvester ant</name>
    <dbReference type="NCBI Taxonomy" id="144034"/>
    <lineage>
        <taxon>Eukaryota</taxon>
        <taxon>Metazoa</taxon>
        <taxon>Ecdysozoa</taxon>
        <taxon>Arthropoda</taxon>
        <taxon>Hexapoda</taxon>
        <taxon>Insecta</taxon>
        <taxon>Pterygota</taxon>
        <taxon>Neoptera</taxon>
        <taxon>Endopterygota</taxon>
        <taxon>Hymenoptera</taxon>
        <taxon>Apocrita</taxon>
        <taxon>Aculeata</taxon>
        <taxon>Formicoidea</taxon>
        <taxon>Formicidae</taxon>
        <taxon>Myrmicinae</taxon>
        <taxon>Pogonomyrmex</taxon>
    </lineage>
</organism>
<dbReference type="SUPFAM" id="SSF100950">
    <property type="entry name" value="NagB/RpiA/CoA transferase-like"/>
    <property type="match status" value="2"/>
</dbReference>
<keyword evidence="2" id="KW-1185">Reference proteome</keyword>
<name>A0A6I9WQ85_9HYME</name>
<dbReference type="GO" id="GO:0005739">
    <property type="term" value="C:mitochondrion"/>
    <property type="evidence" value="ECO:0007669"/>
    <property type="project" value="TreeGrafter"/>
</dbReference>
<dbReference type="Pfam" id="PF13336">
    <property type="entry name" value="AcetylCoA_hyd_C"/>
    <property type="match status" value="1"/>
</dbReference>
<accession>A0A6I9WQ85</accession>
<evidence type="ECO:0000313" key="3">
    <source>
        <dbReference type="RefSeq" id="XP_011641732.1"/>
    </source>
</evidence>
<dbReference type="Gene3D" id="3.40.1080.10">
    <property type="entry name" value="Glutaconate Coenzyme A-transferase"/>
    <property type="match status" value="2"/>
</dbReference>
<dbReference type="Gene3D" id="3.40.1080.20">
    <property type="entry name" value="Acetyl-CoA hydrolase/transferase C-terminal domain"/>
    <property type="match status" value="1"/>
</dbReference>
<dbReference type="InterPro" id="IPR038460">
    <property type="entry name" value="AcetylCoA_hyd_C_sf"/>
</dbReference>
<dbReference type="OrthoDB" id="10250396at2759"/>
<feature type="domain" description="Acetyl-CoA hydrolase/transferase C-terminal" evidence="1">
    <location>
        <begin position="268"/>
        <end position="409"/>
    </location>
</feature>
<dbReference type="InterPro" id="IPR046433">
    <property type="entry name" value="ActCoA_hydro"/>
</dbReference>
<dbReference type="Proteomes" id="UP000504615">
    <property type="component" value="Unplaced"/>
</dbReference>
<dbReference type="InterPro" id="IPR037171">
    <property type="entry name" value="NagB/RpiA_transferase-like"/>
</dbReference>
<dbReference type="Gene3D" id="3.30.750.70">
    <property type="entry name" value="4-hydroxybutyrate coenzyme like domains"/>
    <property type="match status" value="1"/>
</dbReference>
<dbReference type="InterPro" id="IPR026888">
    <property type="entry name" value="AcetylCoA_hyd_C"/>
</dbReference>
<evidence type="ECO:0000313" key="2">
    <source>
        <dbReference type="Proteomes" id="UP000504615"/>
    </source>
</evidence>
<dbReference type="PANTHER" id="PTHR21432">
    <property type="entry name" value="ACETYL-COA HYDROLASE-RELATED"/>
    <property type="match status" value="1"/>
</dbReference>